<evidence type="ECO:0000256" key="2">
    <source>
        <dbReference type="ARBA" id="ARBA00022692"/>
    </source>
</evidence>
<dbReference type="SMART" id="SM00179">
    <property type="entry name" value="EGF_CA"/>
    <property type="match status" value="2"/>
</dbReference>
<comment type="caution">
    <text evidence="6">Lacks conserved residue(s) required for the propagation of feature annotation.</text>
</comment>
<dbReference type="PANTHER" id="PTHR24026">
    <property type="entry name" value="FAT ATYPICAL CADHERIN-RELATED"/>
    <property type="match status" value="1"/>
</dbReference>
<dbReference type="Pfam" id="PF12661">
    <property type="entry name" value="hEGF"/>
    <property type="match status" value="1"/>
</dbReference>
<evidence type="ECO:0000256" key="1">
    <source>
        <dbReference type="ARBA" id="ARBA00022536"/>
    </source>
</evidence>
<accession>A0AAD1S5T6</accession>
<sequence>MSVPLSPHTDGIHSVTAQCTLQVAIITDEMLSHSITLRLGGVSQYHFLSPLMPLFMRAVAQVLSIPPPGVVVFSIQEDNETPSLITGITPDMQILNVSLLVQDHEGEFLPSETLRELLYLNRTLLAALAQQRVLPFDDNVCLREPCPNYMLCVSALRFDSSAPFLASDTLLFRPILPVGGLRCRCPRGFAGEYCETEVDLCYTGPCGEHGFCQSHEGGFTCKCHEGYTGPHCEIALRSARCSSGLCKNGGVCVNLLVGGFHCECPPGAFESPHCTVTTRAFNGESFLTFRGLRQRFHFTLSLSFATRERNGLLLYNGRFNGKHDFIVLEVTDEQVQLTFSAGISF</sequence>
<evidence type="ECO:0000313" key="10">
    <source>
        <dbReference type="Proteomes" id="UP001295444"/>
    </source>
</evidence>
<dbReference type="EMBL" id="OW240916">
    <property type="protein sequence ID" value="CAH2293339.1"/>
    <property type="molecule type" value="Genomic_DNA"/>
</dbReference>
<dbReference type="InterPro" id="IPR001791">
    <property type="entry name" value="Laminin_G"/>
</dbReference>
<dbReference type="PROSITE" id="PS50025">
    <property type="entry name" value="LAM_G_DOMAIN"/>
    <property type="match status" value="1"/>
</dbReference>
<keyword evidence="4" id="KW-1133">Transmembrane helix</keyword>
<dbReference type="InterPro" id="IPR001881">
    <property type="entry name" value="EGF-like_Ca-bd_dom"/>
</dbReference>
<name>A0AAD1S5T6_PELCU</name>
<evidence type="ECO:0000259" key="7">
    <source>
        <dbReference type="PROSITE" id="PS50025"/>
    </source>
</evidence>
<keyword evidence="1 6" id="KW-0245">EGF-like domain</keyword>
<evidence type="ECO:0000256" key="6">
    <source>
        <dbReference type="PROSITE-ProRule" id="PRU00076"/>
    </source>
</evidence>
<dbReference type="InterPro" id="IPR013320">
    <property type="entry name" value="ConA-like_dom_sf"/>
</dbReference>
<dbReference type="PANTHER" id="PTHR24026:SF32">
    <property type="entry name" value="CADHERIN EGF LAG SEVEN-PASS G-TYPE RECEPTOR 2"/>
    <property type="match status" value="1"/>
</dbReference>
<feature type="domain" description="EGF-like" evidence="8">
    <location>
        <begin position="197"/>
        <end position="233"/>
    </location>
</feature>
<evidence type="ECO:0000256" key="5">
    <source>
        <dbReference type="ARBA" id="ARBA00023157"/>
    </source>
</evidence>
<gene>
    <name evidence="9" type="ORF">PECUL_23A023419</name>
</gene>
<proteinExistence type="predicted"/>
<dbReference type="SUPFAM" id="SSF49899">
    <property type="entry name" value="Concanavalin A-like lectins/glucanases"/>
    <property type="match status" value="1"/>
</dbReference>
<dbReference type="PROSITE" id="PS50026">
    <property type="entry name" value="EGF_3"/>
    <property type="match status" value="2"/>
</dbReference>
<dbReference type="Pfam" id="PF23106">
    <property type="entry name" value="EGF_Teneurin"/>
    <property type="match status" value="1"/>
</dbReference>
<dbReference type="FunFam" id="2.10.25.10:FF:000286">
    <property type="entry name" value="Cadherin EGF LAG seven-pass G-type receptor 3"/>
    <property type="match status" value="1"/>
</dbReference>
<evidence type="ECO:0000256" key="3">
    <source>
        <dbReference type="ARBA" id="ARBA00022737"/>
    </source>
</evidence>
<evidence type="ECO:0000313" key="9">
    <source>
        <dbReference type="EMBL" id="CAH2293339.1"/>
    </source>
</evidence>
<protein>
    <submittedName>
        <fullName evidence="9">Cadherin EGF LAG seven-pass G-type receptor 2 isoform X2</fullName>
    </submittedName>
</protein>
<feature type="disulfide bond" evidence="6">
    <location>
        <begin position="223"/>
        <end position="232"/>
    </location>
</feature>
<dbReference type="Gene3D" id="2.10.25.10">
    <property type="entry name" value="Laminin"/>
    <property type="match status" value="3"/>
</dbReference>
<keyword evidence="3" id="KW-0677">Repeat</keyword>
<dbReference type="Gene3D" id="2.60.120.200">
    <property type="match status" value="1"/>
</dbReference>
<dbReference type="Pfam" id="PF02210">
    <property type="entry name" value="Laminin_G_2"/>
    <property type="match status" value="1"/>
</dbReference>
<dbReference type="Proteomes" id="UP001295444">
    <property type="component" value="Chromosome 05"/>
</dbReference>
<keyword evidence="5 6" id="KW-1015">Disulfide bond</keyword>
<feature type="domain" description="EGF-like" evidence="8">
    <location>
        <begin position="237"/>
        <end position="275"/>
    </location>
</feature>
<dbReference type="SMART" id="SM00181">
    <property type="entry name" value="EGF"/>
    <property type="match status" value="3"/>
</dbReference>
<dbReference type="PROSITE" id="PS01186">
    <property type="entry name" value="EGF_2"/>
    <property type="match status" value="2"/>
</dbReference>
<feature type="domain" description="Laminin G" evidence="7">
    <location>
        <begin position="276"/>
        <end position="345"/>
    </location>
</feature>
<dbReference type="InterPro" id="IPR000742">
    <property type="entry name" value="EGF"/>
</dbReference>
<dbReference type="GO" id="GO:0005509">
    <property type="term" value="F:calcium ion binding"/>
    <property type="evidence" value="ECO:0007669"/>
    <property type="project" value="InterPro"/>
</dbReference>
<evidence type="ECO:0000256" key="4">
    <source>
        <dbReference type="ARBA" id="ARBA00022989"/>
    </source>
</evidence>
<dbReference type="GO" id="GO:0098609">
    <property type="term" value="P:cell-cell adhesion"/>
    <property type="evidence" value="ECO:0007669"/>
    <property type="project" value="TreeGrafter"/>
</dbReference>
<keyword evidence="9" id="KW-0675">Receptor</keyword>
<dbReference type="CDD" id="cd00054">
    <property type="entry name" value="EGF_CA"/>
    <property type="match status" value="2"/>
</dbReference>
<dbReference type="PROSITE" id="PS00022">
    <property type="entry name" value="EGF_1"/>
    <property type="match status" value="2"/>
</dbReference>
<evidence type="ECO:0000259" key="8">
    <source>
        <dbReference type="PROSITE" id="PS50026"/>
    </source>
</evidence>
<organism evidence="9 10">
    <name type="scientific">Pelobates cultripes</name>
    <name type="common">Western spadefoot toad</name>
    <dbReference type="NCBI Taxonomy" id="61616"/>
    <lineage>
        <taxon>Eukaryota</taxon>
        <taxon>Metazoa</taxon>
        <taxon>Chordata</taxon>
        <taxon>Craniata</taxon>
        <taxon>Vertebrata</taxon>
        <taxon>Euteleostomi</taxon>
        <taxon>Amphibia</taxon>
        <taxon>Batrachia</taxon>
        <taxon>Anura</taxon>
        <taxon>Pelobatoidea</taxon>
        <taxon>Pelobatidae</taxon>
        <taxon>Pelobates</taxon>
    </lineage>
</organism>
<dbReference type="CDD" id="cd00110">
    <property type="entry name" value="LamG"/>
    <property type="match status" value="1"/>
</dbReference>
<keyword evidence="2" id="KW-0812">Transmembrane</keyword>
<reference evidence="9" key="1">
    <citation type="submission" date="2022-03" db="EMBL/GenBank/DDBJ databases">
        <authorList>
            <person name="Alioto T."/>
            <person name="Alioto T."/>
            <person name="Gomez Garrido J."/>
        </authorList>
    </citation>
    <scope>NUCLEOTIDE SEQUENCE</scope>
</reference>
<dbReference type="AlphaFoldDB" id="A0AAD1S5T6"/>
<dbReference type="InterPro" id="IPR013032">
    <property type="entry name" value="EGF-like_CS"/>
</dbReference>
<dbReference type="SUPFAM" id="SSF57196">
    <property type="entry name" value="EGF/Laminin"/>
    <property type="match status" value="1"/>
</dbReference>
<keyword evidence="10" id="KW-1185">Reference proteome</keyword>
<keyword evidence="4" id="KW-0472">Membrane</keyword>